<keyword evidence="2" id="KW-1185">Reference proteome</keyword>
<evidence type="ECO:0000313" key="2">
    <source>
        <dbReference type="Proteomes" id="UP000245212"/>
    </source>
</evidence>
<name>A0A2V1K380_9BURK</name>
<sequence>MRSELDRWNGGKGIDLESWIGCEGNFSLAIGYAAAFWPEFEDISGYILRAGTPADLIQEYEKRLGQSSRHQVEATLNHIHIADLHGAGCPDIAPDKLQALGQTLQQMTAAKLACIYPDRPCTVDLQIPDNPFAFNGYTLTFWQTSLHSA</sequence>
<protein>
    <submittedName>
        <fullName evidence="1">Uncharacterized protein</fullName>
    </submittedName>
</protein>
<evidence type="ECO:0000313" key="1">
    <source>
        <dbReference type="EMBL" id="PWF23803.1"/>
    </source>
</evidence>
<organism evidence="1 2">
    <name type="scientific">Corticimicrobacter populi</name>
    <dbReference type="NCBI Taxonomy" id="2175229"/>
    <lineage>
        <taxon>Bacteria</taxon>
        <taxon>Pseudomonadati</taxon>
        <taxon>Pseudomonadota</taxon>
        <taxon>Betaproteobacteria</taxon>
        <taxon>Burkholderiales</taxon>
        <taxon>Alcaligenaceae</taxon>
        <taxon>Corticimicrobacter</taxon>
    </lineage>
</organism>
<proteinExistence type="predicted"/>
<accession>A0A2V1K380</accession>
<comment type="caution">
    <text evidence="1">The sequence shown here is derived from an EMBL/GenBank/DDBJ whole genome shotgun (WGS) entry which is preliminary data.</text>
</comment>
<dbReference type="EMBL" id="QETA01000002">
    <property type="protein sequence ID" value="PWF23803.1"/>
    <property type="molecule type" value="Genomic_DNA"/>
</dbReference>
<gene>
    <name evidence="1" type="ORF">DD235_05505</name>
</gene>
<dbReference type="AlphaFoldDB" id="A0A2V1K380"/>
<dbReference type="Proteomes" id="UP000245212">
    <property type="component" value="Unassembled WGS sequence"/>
</dbReference>
<reference evidence="2" key="1">
    <citation type="submission" date="2018-05" db="EMBL/GenBank/DDBJ databases">
        <authorList>
            <person name="Li Y."/>
        </authorList>
    </citation>
    <scope>NUCLEOTIDE SEQUENCE [LARGE SCALE GENOMIC DNA]</scope>
    <source>
        <strain evidence="2">3d-2-2</strain>
    </source>
</reference>